<accession>A0ABT1BMG2</accession>
<dbReference type="NCBIfam" id="NF008216">
    <property type="entry name" value="PRK10983.1"/>
    <property type="match status" value="1"/>
</dbReference>
<keyword evidence="3" id="KW-0813">Transport</keyword>
<evidence type="ECO:0000313" key="11">
    <source>
        <dbReference type="Proteomes" id="UP001204851"/>
    </source>
</evidence>
<evidence type="ECO:0000256" key="2">
    <source>
        <dbReference type="ARBA" id="ARBA00009773"/>
    </source>
</evidence>
<dbReference type="PANTHER" id="PTHR21716">
    <property type="entry name" value="TRANSMEMBRANE PROTEIN"/>
    <property type="match status" value="1"/>
</dbReference>
<evidence type="ECO:0000256" key="9">
    <source>
        <dbReference type="SAM" id="Phobius"/>
    </source>
</evidence>
<protein>
    <submittedName>
        <fullName evidence="10">AI-2E family transporter YdiK</fullName>
    </submittedName>
</protein>
<feature type="transmembrane region" description="Helical" evidence="9">
    <location>
        <begin position="158"/>
        <end position="180"/>
    </location>
</feature>
<name>A0ABT1BMG2_9BURK</name>
<organism evidence="10 11">
    <name type="scientific">Ideonella oryzae</name>
    <dbReference type="NCBI Taxonomy" id="2937441"/>
    <lineage>
        <taxon>Bacteria</taxon>
        <taxon>Pseudomonadati</taxon>
        <taxon>Pseudomonadota</taxon>
        <taxon>Betaproteobacteria</taxon>
        <taxon>Burkholderiales</taxon>
        <taxon>Sphaerotilaceae</taxon>
        <taxon>Ideonella</taxon>
    </lineage>
</organism>
<gene>
    <name evidence="10" type="primary">ydiK</name>
    <name evidence="10" type="ORF">M0L44_11915</name>
</gene>
<sequence length="380" mass="39584">MTSHRPPDLIRQLLSVLTLLVLIGGSLWVMQPFVAPLIWAAMITVATWPTLLWLQRHLGNRRGLATLAMLLLLLLGLFVPLTLAIVTLVSHADEALEWIKGLDPSQVANPPTWVAALPMVGERVAQTWRDTFQGGGAALAAKLAPYAGTLAKAALRQVGALGAVGLQFLLTVAICGVLYLEGEIGARGATRFAHRLAGERGVRMVHLAAHAARGVALGVVVTAVAQAVLGGIGVAIAGVPGAMVLTTIMFLLTIAQIGPLPVLLSCCGWLLWSGHTGAAIGLLLWSGVVGTIDNLLRPWLIRKGADLPLLLIFAGVIGGLVAFGLLGIFIGPVVLAVTYTLMGSWMDEEAGPEADAVSQAGAATLKQEDTSRPPASGDTP</sequence>
<feature type="transmembrane region" description="Helical" evidence="9">
    <location>
        <begin position="36"/>
        <end position="54"/>
    </location>
</feature>
<dbReference type="PANTHER" id="PTHR21716:SF67">
    <property type="entry name" value="TRANSPORT PROTEIN YDIK-RELATED"/>
    <property type="match status" value="1"/>
</dbReference>
<proteinExistence type="inferred from homology"/>
<feature type="transmembrane region" description="Helical" evidence="9">
    <location>
        <begin position="231"/>
        <end position="255"/>
    </location>
</feature>
<comment type="similarity">
    <text evidence="2">Belongs to the autoinducer-2 exporter (AI-2E) (TC 2.A.86) family.</text>
</comment>
<dbReference type="Pfam" id="PF01594">
    <property type="entry name" value="AI-2E_transport"/>
    <property type="match status" value="1"/>
</dbReference>
<evidence type="ECO:0000256" key="5">
    <source>
        <dbReference type="ARBA" id="ARBA00022692"/>
    </source>
</evidence>
<feature type="transmembrane region" description="Helical" evidence="9">
    <location>
        <begin position="12"/>
        <end position="30"/>
    </location>
</feature>
<feature type="transmembrane region" description="Helical" evidence="9">
    <location>
        <begin position="66"/>
        <end position="89"/>
    </location>
</feature>
<keyword evidence="5 9" id="KW-0812">Transmembrane</keyword>
<evidence type="ECO:0000256" key="4">
    <source>
        <dbReference type="ARBA" id="ARBA00022475"/>
    </source>
</evidence>
<keyword evidence="6 9" id="KW-1133">Transmembrane helix</keyword>
<keyword evidence="4" id="KW-1003">Cell membrane</keyword>
<feature type="transmembrane region" description="Helical" evidence="9">
    <location>
        <begin position="201"/>
        <end position="225"/>
    </location>
</feature>
<feature type="transmembrane region" description="Helical" evidence="9">
    <location>
        <begin position="262"/>
        <end position="289"/>
    </location>
</feature>
<reference evidence="10 11" key="1">
    <citation type="submission" date="2022-06" db="EMBL/GenBank/DDBJ databases">
        <title>Ideonella sp. NS12-5 Genome sequencing and assembly.</title>
        <authorList>
            <person name="Jung Y."/>
        </authorList>
    </citation>
    <scope>NUCLEOTIDE SEQUENCE [LARGE SCALE GENOMIC DNA]</scope>
    <source>
        <strain evidence="10 11">NS12-5</strain>
    </source>
</reference>
<evidence type="ECO:0000313" key="10">
    <source>
        <dbReference type="EMBL" id="MCO5977417.1"/>
    </source>
</evidence>
<feature type="transmembrane region" description="Helical" evidence="9">
    <location>
        <begin position="309"/>
        <end position="337"/>
    </location>
</feature>
<comment type="caution">
    <text evidence="10">The sequence shown here is derived from an EMBL/GenBank/DDBJ whole genome shotgun (WGS) entry which is preliminary data.</text>
</comment>
<evidence type="ECO:0000256" key="3">
    <source>
        <dbReference type="ARBA" id="ARBA00022448"/>
    </source>
</evidence>
<dbReference type="InterPro" id="IPR002549">
    <property type="entry name" value="AI-2E-like"/>
</dbReference>
<dbReference type="RefSeq" id="WP_252769920.1">
    <property type="nucleotide sequence ID" value="NZ_JAMXMC010000006.1"/>
</dbReference>
<evidence type="ECO:0000256" key="1">
    <source>
        <dbReference type="ARBA" id="ARBA00004651"/>
    </source>
</evidence>
<keyword evidence="11" id="KW-1185">Reference proteome</keyword>
<dbReference type="Proteomes" id="UP001204851">
    <property type="component" value="Unassembled WGS sequence"/>
</dbReference>
<dbReference type="EMBL" id="JAMXMC010000006">
    <property type="protein sequence ID" value="MCO5977417.1"/>
    <property type="molecule type" value="Genomic_DNA"/>
</dbReference>
<keyword evidence="7 9" id="KW-0472">Membrane</keyword>
<comment type="subcellular location">
    <subcellularLocation>
        <location evidence="1">Cell membrane</location>
        <topology evidence="1">Multi-pass membrane protein</topology>
    </subcellularLocation>
</comment>
<evidence type="ECO:0000256" key="6">
    <source>
        <dbReference type="ARBA" id="ARBA00022989"/>
    </source>
</evidence>
<evidence type="ECO:0000256" key="8">
    <source>
        <dbReference type="SAM" id="MobiDB-lite"/>
    </source>
</evidence>
<feature type="region of interest" description="Disordered" evidence="8">
    <location>
        <begin position="352"/>
        <end position="380"/>
    </location>
</feature>
<evidence type="ECO:0000256" key="7">
    <source>
        <dbReference type="ARBA" id="ARBA00023136"/>
    </source>
</evidence>